<protein>
    <submittedName>
        <fullName evidence="2">Unkown protein</fullName>
    </submittedName>
</protein>
<name>R4WDN3_RIPPE</name>
<feature type="transmembrane region" description="Helical" evidence="1">
    <location>
        <begin position="31"/>
        <end position="49"/>
    </location>
</feature>
<proteinExistence type="evidence at transcript level"/>
<keyword evidence="1" id="KW-0472">Membrane</keyword>
<accession>R4WDN3</accession>
<reference evidence="2" key="1">
    <citation type="journal article" date="2013" name="PLoS ONE">
        <title>Gene expression in gut symbiotic organ of stinkbug affected by extracellular bacterial symbiont.</title>
        <authorList>
            <person name="Futahashi R."/>
            <person name="Tanaka K."/>
            <person name="Tanahashi M."/>
            <person name="Nikoh N."/>
            <person name="Kikuchi Y."/>
            <person name="Lee B.L."/>
            <person name="Fukatsu T."/>
        </authorList>
    </citation>
    <scope>NUCLEOTIDE SEQUENCE</scope>
    <source>
        <tissue evidence="2">Midgut</tissue>
    </source>
</reference>
<sequence>MKAMFSCHYILHVYMGFVKLFIVYFEDFKFCSILIFWRFILVIFTLVFMT</sequence>
<organism evidence="2">
    <name type="scientific">Riptortus pedestris</name>
    <name type="common">Bean bug</name>
    <dbReference type="NCBI Taxonomy" id="329032"/>
    <lineage>
        <taxon>Eukaryota</taxon>
        <taxon>Metazoa</taxon>
        <taxon>Ecdysozoa</taxon>
        <taxon>Arthropoda</taxon>
        <taxon>Hexapoda</taxon>
        <taxon>Insecta</taxon>
        <taxon>Pterygota</taxon>
        <taxon>Neoptera</taxon>
        <taxon>Paraneoptera</taxon>
        <taxon>Hemiptera</taxon>
        <taxon>Heteroptera</taxon>
        <taxon>Panheteroptera</taxon>
        <taxon>Pentatomomorpha</taxon>
        <taxon>Coreoidea</taxon>
        <taxon>Alydidae</taxon>
        <taxon>Riptortus</taxon>
    </lineage>
</organism>
<feature type="transmembrane region" description="Helical" evidence="1">
    <location>
        <begin position="7"/>
        <end position="25"/>
    </location>
</feature>
<keyword evidence="1" id="KW-0812">Transmembrane</keyword>
<evidence type="ECO:0000313" key="2">
    <source>
        <dbReference type="EMBL" id="BAN20899.1"/>
    </source>
</evidence>
<evidence type="ECO:0000256" key="1">
    <source>
        <dbReference type="SAM" id="Phobius"/>
    </source>
</evidence>
<dbReference type="AlphaFoldDB" id="R4WDN3"/>
<dbReference type="EMBL" id="AK417684">
    <property type="protein sequence ID" value="BAN20899.1"/>
    <property type="molecule type" value="mRNA"/>
</dbReference>
<keyword evidence="1" id="KW-1133">Transmembrane helix</keyword>